<dbReference type="KEGG" id="llu:AKJ09_10451"/>
<dbReference type="AlphaFoldDB" id="A0A0K1QDJ3"/>
<sequence>MARSPVRELVSSALVIALAACAPPNDESEGVEPTSMQRSAILGGTTSSATDDAVIKIYGTGGPRVPTQCTGVLVAPTLILTARHCVTSGLVNNSASQCVLGSETYPIETFVIYVGPTSTQVRSFKVKRVVVDFDSDKCDQDIAGLELTEPVTGVSIPTLELDTLPKVADPVTLVGWGRATDESVTYPEARQRGTGTVVGLGAGTYKNAHGDNLSSDGAYLISSVTACEGDSGSPLFDARGAVLGVTSSGVFPSSETAVGTPCANGMTLTIPFARHTNFVERFFQSIGKMPPRAGRAVPAELGGLCESSNDCNSNFCVGVGAQSMCSKTCAADTDCGGAFVCTDTGSGSSVCLDATTPPSGGTSCAVRSAGGARVTSNASAVLAAVAVLSLARRVGRRRRH</sequence>
<organism evidence="4 5">
    <name type="scientific">Labilithrix luteola</name>
    <dbReference type="NCBI Taxonomy" id="1391654"/>
    <lineage>
        <taxon>Bacteria</taxon>
        <taxon>Pseudomonadati</taxon>
        <taxon>Myxococcota</taxon>
        <taxon>Polyangia</taxon>
        <taxon>Polyangiales</taxon>
        <taxon>Labilitrichaceae</taxon>
        <taxon>Labilithrix</taxon>
    </lineage>
</organism>
<dbReference type="Proteomes" id="UP000064967">
    <property type="component" value="Chromosome"/>
</dbReference>
<dbReference type="GO" id="GO:0006508">
    <property type="term" value="P:proteolysis"/>
    <property type="evidence" value="ECO:0007669"/>
    <property type="project" value="InterPro"/>
</dbReference>
<dbReference type="InterPro" id="IPR009003">
    <property type="entry name" value="Peptidase_S1_PA"/>
</dbReference>
<reference evidence="4 5" key="1">
    <citation type="submission" date="2015-08" db="EMBL/GenBank/DDBJ databases">
        <authorList>
            <person name="Babu N.S."/>
            <person name="Beckwith C.J."/>
            <person name="Beseler K.G."/>
            <person name="Brison A."/>
            <person name="Carone J.V."/>
            <person name="Caskin T.P."/>
            <person name="Diamond M."/>
            <person name="Durham M.E."/>
            <person name="Foxe J.M."/>
            <person name="Go M."/>
            <person name="Henderson B.A."/>
            <person name="Jones I.B."/>
            <person name="McGettigan J.A."/>
            <person name="Micheletti S.J."/>
            <person name="Nasrallah M.E."/>
            <person name="Ortiz D."/>
            <person name="Piller C.R."/>
            <person name="Privatt S.R."/>
            <person name="Schneider S.L."/>
            <person name="Sharp S."/>
            <person name="Smith T.C."/>
            <person name="Stanton J.D."/>
            <person name="Ullery H.E."/>
            <person name="Wilson R.J."/>
            <person name="Serrano M.G."/>
            <person name="Buck G."/>
            <person name="Lee V."/>
            <person name="Wang Y."/>
            <person name="Carvalho R."/>
            <person name="Voegtly L."/>
            <person name="Shi R."/>
            <person name="Duckworth R."/>
            <person name="Johnson A."/>
            <person name="Loviza R."/>
            <person name="Walstead R."/>
            <person name="Shah Z."/>
            <person name="Kiflezghi M."/>
            <person name="Wade K."/>
            <person name="Ball S.L."/>
            <person name="Bradley K.W."/>
            <person name="Asai D.J."/>
            <person name="Bowman C.A."/>
            <person name="Russell D.A."/>
            <person name="Pope W.H."/>
            <person name="Jacobs-Sera D."/>
            <person name="Hendrix R.W."/>
            <person name="Hatfull G.F."/>
        </authorList>
    </citation>
    <scope>NUCLEOTIDE SEQUENCE [LARGE SCALE GENOMIC DNA]</scope>
    <source>
        <strain evidence="4 5">DSM 27648</strain>
    </source>
</reference>
<dbReference type="SUPFAM" id="SSF50494">
    <property type="entry name" value="Trypsin-like serine proteases"/>
    <property type="match status" value="1"/>
</dbReference>
<feature type="domain" description="Peptidase S1" evidence="3">
    <location>
        <begin position="41"/>
        <end position="287"/>
    </location>
</feature>
<keyword evidence="2" id="KW-1015">Disulfide bond</keyword>
<dbReference type="GO" id="GO:0004252">
    <property type="term" value="F:serine-type endopeptidase activity"/>
    <property type="evidence" value="ECO:0007669"/>
    <property type="project" value="InterPro"/>
</dbReference>
<dbReference type="Pfam" id="PF00089">
    <property type="entry name" value="Trypsin"/>
    <property type="match status" value="1"/>
</dbReference>
<proteinExistence type="inferred from homology"/>
<dbReference type="PRINTS" id="PR00722">
    <property type="entry name" value="CHYMOTRYPSIN"/>
</dbReference>
<dbReference type="InterPro" id="IPR050430">
    <property type="entry name" value="Peptidase_S1"/>
</dbReference>
<dbReference type="SMART" id="SM00020">
    <property type="entry name" value="Tryp_SPc"/>
    <property type="match status" value="1"/>
</dbReference>
<dbReference type="PANTHER" id="PTHR24276:SF98">
    <property type="entry name" value="FI18310P1-RELATED"/>
    <property type="match status" value="1"/>
</dbReference>
<evidence type="ECO:0000256" key="2">
    <source>
        <dbReference type="ARBA" id="ARBA00023157"/>
    </source>
</evidence>
<evidence type="ECO:0000259" key="3">
    <source>
        <dbReference type="PROSITE" id="PS50240"/>
    </source>
</evidence>
<gene>
    <name evidence="4" type="ORF">AKJ09_10451</name>
</gene>
<dbReference type="InterPro" id="IPR043504">
    <property type="entry name" value="Peptidase_S1_PA_chymotrypsin"/>
</dbReference>
<comment type="similarity">
    <text evidence="1">Belongs to the peptidase S1 family.</text>
</comment>
<dbReference type="RefSeq" id="WP_146654500.1">
    <property type="nucleotide sequence ID" value="NZ_CP012333.1"/>
</dbReference>
<evidence type="ECO:0000256" key="1">
    <source>
        <dbReference type="ARBA" id="ARBA00007664"/>
    </source>
</evidence>
<dbReference type="STRING" id="1391654.AKJ09_10451"/>
<dbReference type="PROSITE" id="PS51257">
    <property type="entry name" value="PROKAR_LIPOPROTEIN"/>
    <property type="match status" value="1"/>
</dbReference>
<keyword evidence="5" id="KW-1185">Reference proteome</keyword>
<dbReference type="Gene3D" id="2.40.10.10">
    <property type="entry name" value="Trypsin-like serine proteases"/>
    <property type="match status" value="2"/>
</dbReference>
<accession>A0A0K1QDJ3</accession>
<evidence type="ECO:0000313" key="4">
    <source>
        <dbReference type="EMBL" id="AKV03788.1"/>
    </source>
</evidence>
<dbReference type="InterPro" id="IPR001254">
    <property type="entry name" value="Trypsin_dom"/>
</dbReference>
<name>A0A0K1QDJ3_9BACT</name>
<dbReference type="OrthoDB" id="5290391at2"/>
<protein>
    <recommendedName>
        <fullName evidence="3">Peptidase S1 domain-containing protein</fullName>
    </recommendedName>
</protein>
<evidence type="ECO:0000313" key="5">
    <source>
        <dbReference type="Proteomes" id="UP000064967"/>
    </source>
</evidence>
<dbReference type="PROSITE" id="PS00135">
    <property type="entry name" value="TRYPSIN_SER"/>
    <property type="match status" value="1"/>
</dbReference>
<dbReference type="PROSITE" id="PS50240">
    <property type="entry name" value="TRYPSIN_DOM"/>
    <property type="match status" value="1"/>
</dbReference>
<dbReference type="InterPro" id="IPR001314">
    <property type="entry name" value="Peptidase_S1A"/>
</dbReference>
<dbReference type="EMBL" id="CP012333">
    <property type="protein sequence ID" value="AKV03788.1"/>
    <property type="molecule type" value="Genomic_DNA"/>
</dbReference>
<dbReference type="PANTHER" id="PTHR24276">
    <property type="entry name" value="POLYSERASE-RELATED"/>
    <property type="match status" value="1"/>
</dbReference>
<dbReference type="InterPro" id="IPR033116">
    <property type="entry name" value="TRYPSIN_SER"/>
</dbReference>